<dbReference type="PANTHER" id="PTHR21055:SF3">
    <property type="entry name" value="PROTEIN PHOSPHATASE 1 REGULATORY SUBUNIT 36"/>
    <property type="match status" value="1"/>
</dbReference>
<dbReference type="OrthoDB" id="6724830at2759"/>
<evidence type="ECO:0008006" key="4">
    <source>
        <dbReference type="Google" id="ProtNLM"/>
    </source>
</evidence>
<dbReference type="GO" id="GO:0019902">
    <property type="term" value="F:phosphatase binding"/>
    <property type="evidence" value="ECO:0007669"/>
    <property type="project" value="InterPro"/>
</dbReference>
<dbReference type="PANTHER" id="PTHR21055">
    <property type="entry name" value="PROTEIN PHOSPHATASE 1 REGULATORY SUBUNIT 36"/>
    <property type="match status" value="1"/>
</dbReference>
<accession>A0A7M7PWB1</accession>
<dbReference type="RefSeq" id="XP_030855471.1">
    <property type="nucleotide sequence ID" value="XM_030999611.1"/>
</dbReference>
<evidence type="ECO:0000313" key="2">
    <source>
        <dbReference type="EnsemblMetazoa" id="XP_030855471"/>
    </source>
</evidence>
<feature type="compositionally biased region" description="Polar residues" evidence="1">
    <location>
        <begin position="410"/>
        <end position="422"/>
    </location>
</feature>
<evidence type="ECO:0000313" key="3">
    <source>
        <dbReference type="Proteomes" id="UP000007110"/>
    </source>
</evidence>
<organism evidence="2 3">
    <name type="scientific">Strongylocentrotus purpuratus</name>
    <name type="common">Purple sea urchin</name>
    <dbReference type="NCBI Taxonomy" id="7668"/>
    <lineage>
        <taxon>Eukaryota</taxon>
        <taxon>Metazoa</taxon>
        <taxon>Echinodermata</taxon>
        <taxon>Eleutherozoa</taxon>
        <taxon>Echinozoa</taxon>
        <taxon>Echinoidea</taxon>
        <taxon>Euechinoidea</taxon>
        <taxon>Echinacea</taxon>
        <taxon>Camarodonta</taxon>
        <taxon>Echinidea</taxon>
        <taxon>Strongylocentrotidae</taxon>
        <taxon>Strongylocentrotus</taxon>
    </lineage>
</organism>
<dbReference type="GeneID" id="105437711"/>
<feature type="compositionally biased region" description="Basic and acidic residues" evidence="1">
    <location>
        <begin position="57"/>
        <end position="70"/>
    </location>
</feature>
<protein>
    <recommendedName>
        <fullName evidence="4">Protein phosphatase 1 regulatory subunit 36</fullName>
    </recommendedName>
</protein>
<feature type="compositionally biased region" description="Polar residues" evidence="1">
    <location>
        <begin position="337"/>
        <end position="347"/>
    </location>
</feature>
<proteinExistence type="predicted"/>
<dbReference type="AlphaFoldDB" id="A0A7M7PWB1"/>
<reference evidence="2" key="2">
    <citation type="submission" date="2021-01" db="UniProtKB">
        <authorList>
            <consortium name="EnsemblMetazoa"/>
        </authorList>
    </citation>
    <scope>IDENTIFICATION</scope>
</reference>
<dbReference type="EnsemblMetazoa" id="XM_030999611">
    <property type="protein sequence ID" value="XP_030855471"/>
    <property type="gene ID" value="LOC105437711"/>
</dbReference>
<dbReference type="OMA" id="PAQMQEH"/>
<evidence type="ECO:0000256" key="1">
    <source>
        <dbReference type="SAM" id="MobiDB-lite"/>
    </source>
</evidence>
<sequence>MAKTVSISDETSVATSGKWFWKEETQSLEFQASATQSLDQKDKKNQRKKNHTFGEAGNKKDRATPNRLDGKGQGGSKGNQRIGARSARSNKVEKETTVTLQRVKSVALFMLNEVNFPTDSFEMCLFELDQFDEFLLGLLNYFSSYFDRSVLENRPKQMTTEPSFAEQAAMAEITERMDVAQRHLAQSYCILILGLGLHEHHHMGSGMKRQSSTYKDREIYETLYKFCVYLVWLVFRRKDHDLINKELGRILRSDVFNPALRVKNSLDEDAENEEEAIRDMFTFTPATTPAERRRQNRERPSITNIIKTRSPVLKSLLPTPKEANEYLFGKMTLDASGKSQTPDSNSPAGKGRPSFFKKNIGIIGEPLNQFNPQTLAPVGSEQDEETEEDQTKREGFAGTPTKPAPMQGGVSRQMTSLSQATDVFSDDED</sequence>
<dbReference type="Proteomes" id="UP000007110">
    <property type="component" value="Unassembled WGS sequence"/>
</dbReference>
<feature type="region of interest" description="Disordered" evidence="1">
    <location>
        <begin position="31"/>
        <end position="95"/>
    </location>
</feature>
<dbReference type="KEGG" id="spu:105437711"/>
<reference evidence="3" key="1">
    <citation type="submission" date="2015-02" db="EMBL/GenBank/DDBJ databases">
        <title>Genome sequencing for Strongylocentrotus purpuratus.</title>
        <authorList>
            <person name="Murali S."/>
            <person name="Liu Y."/>
            <person name="Vee V."/>
            <person name="English A."/>
            <person name="Wang M."/>
            <person name="Skinner E."/>
            <person name="Han Y."/>
            <person name="Muzny D.M."/>
            <person name="Worley K.C."/>
            <person name="Gibbs R.A."/>
        </authorList>
    </citation>
    <scope>NUCLEOTIDE SEQUENCE</scope>
</reference>
<feature type="region of interest" description="Disordered" evidence="1">
    <location>
        <begin position="334"/>
        <end position="429"/>
    </location>
</feature>
<dbReference type="InParanoid" id="A0A7M7PWB1"/>
<dbReference type="InterPro" id="IPR026142">
    <property type="entry name" value="Pro_pase_1_reg_su_36"/>
</dbReference>
<keyword evidence="3" id="KW-1185">Reference proteome</keyword>
<name>A0A7M7PWB1_STRPU</name>
<dbReference type="Pfam" id="PF14895">
    <property type="entry name" value="PPPI_inhib"/>
    <property type="match status" value="1"/>
</dbReference>